<dbReference type="InterPro" id="IPR043716">
    <property type="entry name" value="DUF5657"/>
</dbReference>
<keyword evidence="1" id="KW-0812">Transmembrane</keyword>
<dbReference type="Proteomes" id="UP000177080">
    <property type="component" value="Unassembled WGS sequence"/>
</dbReference>
<dbReference type="AlphaFoldDB" id="A0A1F4Z9Y4"/>
<evidence type="ECO:0000313" key="2">
    <source>
        <dbReference type="EMBL" id="OGD03092.1"/>
    </source>
</evidence>
<dbReference type="STRING" id="1797259.A2989_02130"/>
<proteinExistence type="predicted"/>
<keyword evidence="1" id="KW-0472">Membrane</keyword>
<comment type="caution">
    <text evidence="2">The sequence shown here is derived from an EMBL/GenBank/DDBJ whole genome shotgun (WGS) entry which is preliminary data.</text>
</comment>
<keyword evidence="1" id="KW-1133">Transmembrane helix</keyword>
<feature type="transmembrane region" description="Helical" evidence="1">
    <location>
        <begin position="59"/>
        <end position="78"/>
    </location>
</feature>
<sequence length="79" mass="8441">MIYNAEVLRGLVNISFGGVVKWLVVGGLLMYVAFALVVVKQVGVMTESVESDVNPVVKALSWIHLVAALVLLAAGIYIL</sequence>
<gene>
    <name evidence="2" type="ORF">A2989_02130</name>
</gene>
<dbReference type="Pfam" id="PF18901">
    <property type="entry name" value="DUF5657"/>
    <property type="match status" value="1"/>
</dbReference>
<reference evidence="2 3" key="1">
    <citation type="journal article" date="2016" name="Nat. Commun.">
        <title>Thousands of microbial genomes shed light on interconnected biogeochemical processes in an aquifer system.</title>
        <authorList>
            <person name="Anantharaman K."/>
            <person name="Brown C.T."/>
            <person name="Hug L.A."/>
            <person name="Sharon I."/>
            <person name="Castelle C.J."/>
            <person name="Probst A.J."/>
            <person name="Thomas B.C."/>
            <person name="Singh A."/>
            <person name="Wilkins M.J."/>
            <person name="Karaoz U."/>
            <person name="Brodie E.L."/>
            <person name="Williams K.H."/>
            <person name="Hubbard S.S."/>
            <person name="Banfield J.F."/>
        </authorList>
    </citation>
    <scope>NUCLEOTIDE SEQUENCE [LARGE SCALE GENOMIC DNA]</scope>
</reference>
<accession>A0A1F4Z9Y4</accession>
<dbReference type="EMBL" id="MEXN01000009">
    <property type="protein sequence ID" value="OGD03092.1"/>
    <property type="molecule type" value="Genomic_DNA"/>
</dbReference>
<name>A0A1F4Z9Y4_9BACT</name>
<protein>
    <submittedName>
        <fullName evidence="2">Uncharacterized protein</fullName>
    </submittedName>
</protein>
<feature type="transmembrane region" description="Helical" evidence="1">
    <location>
        <begin position="12"/>
        <end position="39"/>
    </location>
</feature>
<evidence type="ECO:0000256" key="1">
    <source>
        <dbReference type="SAM" id="Phobius"/>
    </source>
</evidence>
<evidence type="ECO:0000313" key="3">
    <source>
        <dbReference type="Proteomes" id="UP000177080"/>
    </source>
</evidence>
<organism evidence="2 3">
    <name type="scientific">Candidatus Amesbacteria bacterium RIFCSPLOWO2_01_FULL_48_25</name>
    <dbReference type="NCBI Taxonomy" id="1797259"/>
    <lineage>
        <taxon>Bacteria</taxon>
        <taxon>Candidatus Amesiibacteriota</taxon>
    </lineage>
</organism>